<dbReference type="EC" id="4.1.2.25" evidence="6"/>
<evidence type="ECO:0000256" key="4">
    <source>
        <dbReference type="ARBA" id="ARBA00022909"/>
    </source>
</evidence>
<dbReference type="NCBIfam" id="TIGR00525">
    <property type="entry name" value="folB"/>
    <property type="match status" value="1"/>
</dbReference>
<evidence type="ECO:0000256" key="1">
    <source>
        <dbReference type="ARBA" id="ARBA00001353"/>
    </source>
</evidence>
<dbReference type="CDD" id="cd00534">
    <property type="entry name" value="DHNA_DHNTPE"/>
    <property type="match status" value="1"/>
</dbReference>
<evidence type="ECO:0000256" key="2">
    <source>
        <dbReference type="ARBA" id="ARBA00005013"/>
    </source>
</evidence>
<dbReference type="Pfam" id="PF02152">
    <property type="entry name" value="FolB"/>
    <property type="match status" value="1"/>
</dbReference>
<sequence length="121" mass="13015">MTLDRIELRGLRARGRHGVLPAERELGQEFVVDAVLGLDTRPAAAGDDLSRTVDYGTLAGRLVAAVEGEPVNLIETLADRLATICLEDGAVSEVEITVHKPSAPVPHPFTDVAVKIRRSRP</sequence>
<evidence type="ECO:0000256" key="3">
    <source>
        <dbReference type="ARBA" id="ARBA00005708"/>
    </source>
</evidence>
<comment type="pathway">
    <text evidence="2 6">Cofactor biosynthesis; tetrahydrofolate biosynthesis; 2-amino-4-hydroxy-6-hydroxymethyl-7,8-dihydropteridine diphosphate from 7,8-dihydroneopterin triphosphate: step 3/4.</text>
</comment>
<dbReference type="EMBL" id="FZOR01000032">
    <property type="protein sequence ID" value="SNT46595.1"/>
    <property type="molecule type" value="Genomic_DNA"/>
</dbReference>
<dbReference type="AlphaFoldDB" id="A0A239MVD6"/>
<protein>
    <recommendedName>
        <fullName evidence="6">7,8-dihydroneopterin aldolase</fullName>
        <ecNumber evidence="6">4.1.2.25</ecNumber>
    </recommendedName>
</protein>
<reference evidence="8 9" key="1">
    <citation type="submission" date="2017-06" db="EMBL/GenBank/DDBJ databases">
        <authorList>
            <person name="Kim H.J."/>
            <person name="Triplett B.A."/>
        </authorList>
    </citation>
    <scope>NUCLEOTIDE SEQUENCE [LARGE SCALE GENOMIC DNA]</scope>
    <source>
        <strain evidence="8 9">DSM 44715</strain>
    </source>
</reference>
<accession>A0A239MVD6</accession>
<comment type="similarity">
    <text evidence="3 6">Belongs to the DHNA family.</text>
</comment>
<dbReference type="Proteomes" id="UP000198318">
    <property type="component" value="Unassembled WGS sequence"/>
</dbReference>
<keyword evidence="9" id="KW-1185">Reference proteome</keyword>
<evidence type="ECO:0000259" key="7">
    <source>
        <dbReference type="SMART" id="SM00905"/>
    </source>
</evidence>
<dbReference type="FunFam" id="3.30.1130.10:FF:000003">
    <property type="entry name" value="7,8-dihydroneopterin aldolase"/>
    <property type="match status" value="1"/>
</dbReference>
<evidence type="ECO:0000313" key="8">
    <source>
        <dbReference type="EMBL" id="SNT46595.1"/>
    </source>
</evidence>
<dbReference type="SUPFAM" id="SSF55620">
    <property type="entry name" value="Tetrahydrobiopterin biosynthesis enzymes-like"/>
    <property type="match status" value="1"/>
</dbReference>
<evidence type="ECO:0000313" key="9">
    <source>
        <dbReference type="Proteomes" id="UP000198318"/>
    </source>
</evidence>
<evidence type="ECO:0000256" key="5">
    <source>
        <dbReference type="ARBA" id="ARBA00023239"/>
    </source>
</evidence>
<comment type="function">
    <text evidence="6">Catalyzes the conversion of 7,8-dihydroneopterin to 6-hydroxymethyl-7,8-dihydropterin.</text>
</comment>
<organism evidence="8 9">
    <name type="scientific">Actinomadura meyerae</name>
    <dbReference type="NCBI Taxonomy" id="240840"/>
    <lineage>
        <taxon>Bacteria</taxon>
        <taxon>Bacillati</taxon>
        <taxon>Actinomycetota</taxon>
        <taxon>Actinomycetes</taxon>
        <taxon>Streptosporangiales</taxon>
        <taxon>Thermomonosporaceae</taxon>
        <taxon>Actinomadura</taxon>
    </lineage>
</organism>
<dbReference type="NCBIfam" id="TIGR00526">
    <property type="entry name" value="folB_dom"/>
    <property type="match status" value="1"/>
</dbReference>
<dbReference type="GO" id="GO:0005737">
    <property type="term" value="C:cytoplasm"/>
    <property type="evidence" value="ECO:0007669"/>
    <property type="project" value="TreeGrafter"/>
</dbReference>
<dbReference type="InterPro" id="IPR006156">
    <property type="entry name" value="Dihydroneopterin_aldolase"/>
</dbReference>
<dbReference type="Gene3D" id="3.30.1130.10">
    <property type="match status" value="1"/>
</dbReference>
<gene>
    <name evidence="8" type="ORF">SAMN05443665_103264</name>
</gene>
<dbReference type="PANTHER" id="PTHR42844:SF1">
    <property type="entry name" value="DIHYDRONEOPTERIN ALDOLASE 1-RELATED"/>
    <property type="match status" value="1"/>
</dbReference>
<dbReference type="SMART" id="SM00905">
    <property type="entry name" value="FolB"/>
    <property type="match status" value="1"/>
</dbReference>
<proteinExistence type="inferred from homology"/>
<dbReference type="RefSeq" id="WP_089329097.1">
    <property type="nucleotide sequence ID" value="NZ_FZOR01000032.1"/>
</dbReference>
<dbReference type="InterPro" id="IPR043133">
    <property type="entry name" value="GTP-CH-I_C/QueF"/>
</dbReference>
<name>A0A239MVD6_9ACTN</name>
<dbReference type="UniPathway" id="UPA00077">
    <property type="reaction ID" value="UER00154"/>
</dbReference>
<keyword evidence="4 6" id="KW-0289">Folate biosynthesis</keyword>
<dbReference type="OrthoDB" id="3212934at2"/>
<dbReference type="InterPro" id="IPR006157">
    <property type="entry name" value="FolB_dom"/>
</dbReference>
<comment type="catalytic activity">
    <reaction evidence="1 6">
        <text>7,8-dihydroneopterin = 6-hydroxymethyl-7,8-dihydropterin + glycolaldehyde</text>
        <dbReference type="Rhea" id="RHEA:10540"/>
        <dbReference type="ChEBI" id="CHEBI:17001"/>
        <dbReference type="ChEBI" id="CHEBI:17071"/>
        <dbReference type="ChEBI" id="CHEBI:44841"/>
        <dbReference type="EC" id="4.1.2.25"/>
    </reaction>
</comment>
<feature type="domain" description="Dihydroneopterin aldolase/epimerase" evidence="7">
    <location>
        <begin position="6"/>
        <end position="118"/>
    </location>
</feature>
<dbReference type="GO" id="GO:0046656">
    <property type="term" value="P:folic acid biosynthetic process"/>
    <property type="evidence" value="ECO:0007669"/>
    <property type="project" value="UniProtKB-UniRule"/>
</dbReference>
<evidence type="ECO:0000256" key="6">
    <source>
        <dbReference type="RuleBase" id="RU362079"/>
    </source>
</evidence>
<dbReference type="GO" id="GO:0046654">
    <property type="term" value="P:tetrahydrofolate biosynthetic process"/>
    <property type="evidence" value="ECO:0007669"/>
    <property type="project" value="UniProtKB-UniRule"/>
</dbReference>
<dbReference type="PANTHER" id="PTHR42844">
    <property type="entry name" value="DIHYDRONEOPTERIN ALDOLASE 1-RELATED"/>
    <property type="match status" value="1"/>
</dbReference>
<keyword evidence="5 6" id="KW-0456">Lyase</keyword>
<dbReference type="GO" id="GO:0004150">
    <property type="term" value="F:dihydroneopterin aldolase activity"/>
    <property type="evidence" value="ECO:0007669"/>
    <property type="project" value="UniProtKB-UniRule"/>
</dbReference>